<protein>
    <submittedName>
        <fullName evidence="2">MaoC family dehydratase N-terminal domain-containing protein</fullName>
    </submittedName>
</protein>
<evidence type="ECO:0000313" key="2">
    <source>
        <dbReference type="EMBL" id="MFD0945604.1"/>
    </source>
</evidence>
<dbReference type="SUPFAM" id="SSF54637">
    <property type="entry name" value="Thioesterase/thiol ester dehydrase-isomerase"/>
    <property type="match status" value="1"/>
</dbReference>
<reference evidence="3" key="1">
    <citation type="journal article" date="2019" name="Int. J. Syst. Evol. Microbiol.">
        <title>The Global Catalogue of Microorganisms (GCM) 10K type strain sequencing project: providing services to taxonomists for standard genome sequencing and annotation.</title>
        <authorList>
            <consortium name="The Broad Institute Genomics Platform"/>
            <consortium name="The Broad Institute Genome Sequencing Center for Infectious Disease"/>
            <person name="Wu L."/>
            <person name="Ma J."/>
        </authorList>
    </citation>
    <scope>NUCLEOTIDE SEQUENCE [LARGE SCALE GENOMIC DNA]</scope>
    <source>
        <strain evidence="3">CCUG 62982</strain>
    </source>
</reference>
<accession>A0ABW3H2K2</accession>
<evidence type="ECO:0000313" key="3">
    <source>
        <dbReference type="Proteomes" id="UP001596977"/>
    </source>
</evidence>
<dbReference type="Gene3D" id="3.10.129.10">
    <property type="entry name" value="Hotdog Thioesterase"/>
    <property type="match status" value="1"/>
</dbReference>
<evidence type="ECO:0000259" key="1">
    <source>
        <dbReference type="Pfam" id="PF13452"/>
    </source>
</evidence>
<dbReference type="CDD" id="cd03441">
    <property type="entry name" value="R_hydratase_like"/>
    <property type="match status" value="1"/>
</dbReference>
<feature type="domain" description="FAS1-like dehydratase" evidence="1">
    <location>
        <begin position="6"/>
        <end position="142"/>
    </location>
</feature>
<dbReference type="InterPro" id="IPR016709">
    <property type="entry name" value="HadA-like"/>
</dbReference>
<gene>
    <name evidence="2" type="ORF">ACFQ1E_04570</name>
</gene>
<name>A0ABW3H2K2_9SPHN</name>
<dbReference type="InterPro" id="IPR029069">
    <property type="entry name" value="HotDog_dom_sf"/>
</dbReference>
<dbReference type="RefSeq" id="WP_264942161.1">
    <property type="nucleotide sequence ID" value="NZ_JAPDRA010000001.1"/>
</dbReference>
<sequence length="152" mass="16672">MLDRDAHVGVVSEPRRVEVEKGFLKFFAKATGETDPVYFDEEAARAAGHPAIPMPETYLFSLAMSAPAKRGDIFDKANGLGVDMARVLHGEQRFAYHRRIYAGDTLTLTTTTSDIYSKKGGALQFVVQDTEARNGAGELCAEMRMVTVVRNG</sequence>
<proteinExistence type="predicted"/>
<dbReference type="PIRSF" id="PIRSF018072">
    <property type="entry name" value="UCP018072"/>
    <property type="match status" value="1"/>
</dbReference>
<dbReference type="Proteomes" id="UP001596977">
    <property type="component" value="Unassembled WGS sequence"/>
</dbReference>
<organism evidence="2 3">
    <name type="scientific">Sphingomonas canadensis</name>
    <dbReference type="NCBI Taxonomy" id="1219257"/>
    <lineage>
        <taxon>Bacteria</taxon>
        <taxon>Pseudomonadati</taxon>
        <taxon>Pseudomonadota</taxon>
        <taxon>Alphaproteobacteria</taxon>
        <taxon>Sphingomonadales</taxon>
        <taxon>Sphingomonadaceae</taxon>
        <taxon>Sphingomonas</taxon>
    </lineage>
</organism>
<keyword evidence="3" id="KW-1185">Reference proteome</keyword>
<dbReference type="EMBL" id="JBHTJG010000001">
    <property type="protein sequence ID" value="MFD0945604.1"/>
    <property type="molecule type" value="Genomic_DNA"/>
</dbReference>
<dbReference type="Pfam" id="PF13452">
    <property type="entry name" value="FAS1_DH_region"/>
    <property type="match status" value="1"/>
</dbReference>
<dbReference type="InterPro" id="IPR039569">
    <property type="entry name" value="FAS1-like_DH_region"/>
</dbReference>
<comment type="caution">
    <text evidence="2">The sequence shown here is derived from an EMBL/GenBank/DDBJ whole genome shotgun (WGS) entry which is preliminary data.</text>
</comment>